<dbReference type="RefSeq" id="WP_207337244.1">
    <property type="nucleotide sequence ID" value="NZ_JAFMYU010000018.1"/>
</dbReference>
<dbReference type="InterPro" id="IPR002686">
    <property type="entry name" value="Transposase_17"/>
</dbReference>
<dbReference type="AlphaFoldDB" id="A0A939GAX2"/>
<proteinExistence type="predicted"/>
<organism evidence="2 3">
    <name type="scientific">Fibrella aquatilis</name>
    <dbReference type="NCBI Taxonomy" id="2817059"/>
    <lineage>
        <taxon>Bacteria</taxon>
        <taxon>Pseudomonadati</taxon>
        <taxon>Bacteroidota</taxon>
        <taxon>Cytophagia</taxon>
        <taxon>Cytophagales</taxon>
        <taxon>Spirosomataceae</taxon>
        <taxon>Fibrella</taxon>
    </lineage>
</organism>
<dbReference type="GO" id="GO:0006313">
    <property type="term" value="P:DNA transposition"/>
    <property type="evidence" value="ECO:0007669"/>
    <property type="project" value="InterPro"/>
</dbReference>
<name>A0A939GAX2_9BACT</name>
<protein>
    <submittedName>
        <fullName evidence="2">Transposase</fullName>
    </submittedName>
</protein>
<sequence>MDNETHFRGIYRIDSARLIDYDYGSNGIYFVTICTRNRACFFGDIEEGPTGHFLNPTCLGQQAIDCWLAIPDHFPFVILDEFQVMPNHIHGLLWIDKPDYDDWQPNAFGPQSKNLASILRGYKIGVTKYATNEGIDFGWQPRFHDRVVRDANELARIRHYIVQNPANWKRDKNNLDGLFM</sequence>
<evidence type="ECO:0000259" key="1">
    <source>
        <dbReference type="SMART" id="SM01321"/>
    </source>
</evidence>
<dbReference type="InterPro" id="IPR052715">
    <property type="entry name" value="RAYT_transposase"/>
</dbReference>
<keyword evidence="3" id="KW-1185">Reference proteome</keyword>
<accession>A0A939GAX2</accession>
<dbReference type="SMART" id="SM01321">
    <property type="entry name" value="Y1_Tnp"/>
    <property type="match status" value="1"/>
</dbReference>
<dbReference type="GO" id="GO:0004803">
    <property type="term" value="F:transposase activity"/>
    <property type="evidence" value="ECO:0007669"/>
    <property type="project" value="InterPro"/>
</dbReference>
<evidence type="ECO:0000313" key="2">
    <source>
        <dbReference type="EMBL" id="MBO0933287.1"/>
    </source>
</evidence>
<dbReference type="InterPro" id="IPR036515">
    <property type="entry name" value="Transposase_17_sf"/>
</dbReference>
<reference evidence="2 3" key="1">
    <citation type="submission" date="2021-03" db="EMBL/GenBank/DDBJ databases">
        <title>Fibrella sp. HMF5036 genome sequencing and assembly.</title>
        <authorList>
            <person name="Kang H."/>
            <person name="Kim H."/>
            <person name="Bae S."/>
            <person name="Joh K."/>
        </authorList>
    </citation>
    <scope>NUCLEOTIDE SEQUENCE [LARGE SCALE GENOMIC DNA]</scope>
    <source>
        <strain evidence="2 3">HMF5036</strain>
    </source>
</reference>
<dbReference type="GO" id="GO:0043565">
    <property type="term" value="F:sequence-specific DNA binding"/>
    <property type="evidence" value="ECO:0007669"/>
    <property type="project" value="TreeGrafter"/>
</dbReference>
<dbReference type="Proteomes" id="UP000664795">
    <property type="component" value="Unassembled WGS sequence"/>
</dbReference>
<dbReference type="SUPFAM" id="SSF143422">
    <property type="entry name" value="Transposase IS200-like"/>
    <property type="match status" value="1"/>
</dbReference>
<evidence type="ECO:0000313" key="3">
    <source>
        <dbReference type="Proteomes" id="UP000664795"/>
    </source>
</evidence>
<dbReference type="EMBL" id="JAFMYU010000018">
    <property type="protein sequence ID" value="MBO0933287.1"/>
    <property type="molecule type" value="Genomic_DNA"/>
</dbReference>
<gene>
    <name evidence="2" type="ORF">J2I48_19915</name>
</gene>
<feature type="domain" description="Transposase IS200-like" evidence="1">
    <location>
        <begin position="24"/>
        <end position="164"/>
    </location>
</feature>
<dbReference type="PANTHER" id="PTHR36966">
    <property type="entry name" value="REP-ASSOCIATED TYROSINE TRANSPOSASE"/>
    <property type="match status" value="1"/>
</dbReference>
<comment type="caution">
    <text evidence="2">The sequence shown here is derived from an EMBL/GenBank/DDBJ whole genome shotgun (WGS) entry which is preliminary data.</text>
</comment>
<dbReference type="PANTHER" id="PTHR36966:SF1">
    <property type="entry name" value="REP-ASSOCIATED TYROSINE TRANSPOSASE"/>
    <property type="match status" value="1"/>
</dbReference>
<dbReference type="Gene3D" id="3.30.70.1290">
    <property type="entry name" value="Transposase IS200-like"/>
    <property type="match status" value="1"/>
</dbReference>